<feature type="region of interest" description="Disordered" evidence="1">
    <location>
        <begin position="101"/>
        <end position="125"/>
    </location>
</feature>
<dbReference type="Proteomes" id="UP000221024">
    <property type="component" value="Unassembled WGS sequence"/>
</dbReference>
<dbReference type="SUPFAM" id="SSF51556">
    <property type="entry name" value="Metallo-dependent hydrolases"/>
    <property type="match status" value="1"/>
</dbReference>
<keyword evidence="2" id="KW-0732">Signal</keyword>
<feature type="signal peptide" evidence="2">
    <location>
        <begin position="1"/>
        <end position="24"/>
    </location>
</feature>
<feature type="compositionally biased region" description="Polar residues" evidence="1">
    <location>
        <begin position="558"/>
        <end position="567"/>
    </location>
</feature>
<dbReference type="EMBL" id="PDEP01000001">
    <property type="protein sequence ID" value="PEN09626.1"/>
    <property type="molecule type" value="Genomic_DNA"/>
</dbReference>
<sequence>MGPTARAALLTAVLFFVPFLTAHAQSNDERPAVTRTLAFENATVISAPGTQQSGVTVVVRNGVIRAVDTEAEIPYDARVIDADSMYIYAGFIDGLSQAGIEMPDADDSNESTDAPSLARSGVQPERHAPAFFDPAASRVEQLRAQGFTTAHVVPDGRMLPGQGALMALHGPDSDAATIQDGISQFAQFRGARGSWPDVVAPSTTMGVIAMMRQVMREADRRQQLEEAYANNPQGQPRPPRDAAHTALMPAVSGEQPVLFAASSAVDIRRALALQQELDFPLMLANLKAGFETVEALQSASVPLFLSLDLPERTELPSDTTDAERPAPDPVFQVGPGLELDRERTNLRLRLRDEQERYIAQATTLHEAGLDFGLTTHDVSPGDIHDRLRMLRDSGVPEETLLAALTTVPAQAFGVDRRLGQVAPGFIGNLVVTDAPLFDEDTSIRHVVVDGHLYTQDSASEGEVTGDAEAVVGAWTMTLETPQGEVDIDVTFSGDASGLSGTVVGPDGSEEQIESISFDGETLSFVVPGSQMGDARVSGTVEGNRFDGSLSAGGMSLDITGQRTPPER</sequence>
<dbReference type="AlphaFoldDB" id="A0A2H3NTT5"/>
<gene>
    <name evidence="4" type="ORF">CRI93_02535</name>
</gene>
<dbReference type="Pfam" id="PF01979">
    <property type="entry name" value="Amidohydro_1"/>
    <property type="match status" value="1"/>
</dbReference>
<dbReference type="Gene3D" id="2.30.40.10">
    <property type="entry name" value="Urease, subunit C, domain 1"/>
    <property type="match status" value="1"/>
</dbReference>
<evidence type="ECO:0000259" key="3">
    <source>
        <dbReference type="Pfam" id="PF01979"/>
    </source>
</evidence>
<organism evidence="4 5">
    <name type="scientific">Longimonas halophila</name>
    <dbReference type="NCBI Taxonomy" id="1469170"/>
    <lineage>
        <taxon>Bacteria</taxon>
        <taxon>Pseudomonadati</taxon>
        <taxon>Rhodothermota</taxon>
        <taxon>Rhodothermia</taxon>
        <taxon>Rhodothermales</taxon>
        <taxon>Salisaetaceae</taxon>
        <taxon>Longimonas</taxon>
    </lineage>
</organism>
<dbReference type="PANTHER" id="PTHR43135">
    <property type="entry name" value="ALPHA-D-RIBOSE 1-METHYLPHOSPHONATE 5-TRIPHOSPHATE DIPHOSPHATASE"/>
    <property type="match status" value="1"/>
</dbReference>
<dbReference type="SUPFAM" id="SSF51338">
    <property type="entry name" value="Composite domain of metallo-dependent hydrolases"/>
    <property type="match status" value="1"/>
</dbReference>
<accession>A0A2H3NTT5</accession>
<feature type="chain" id="PRO_5013837074" evidence="2">
    <location>
        <begin position="25"/>
        <end position="567"/>
    </location>
</feature>
<evidence type="ECO:0000256" key="1">
    <source>
        <dbReference type="SAM" id="MobiDB-lite"/>
    </source>
</evidence>
<comment type="caution">
    <text evidence="4">The sequence shown here is derived from an EMBL/GenBank/DDBJ whole genome shotgun (WGS) entry which is preliminary data.</text>
</comment>
<reference evidence="4 5" key="1">
    <citation type="submission" date="2017-10" db="EMBL/GenBank/DDBJ databases">
        <title>Draft genome of Longimonas halophila.</title>
        <authorList>
            <person name="Goh K.M."/>
            <person name="Shamsir M.S."/>
            <person name="Lim S.W."/>
        </authorList>
    </citation>
    <scope>NUCLEOTIDE SEQUENCE [LARGE SCALE GENOMIC DNA]</scope>
    <source>
        <strain evidence="4 5">KCTC 42399</strain>
    </source>
</reference>
<dbReference type="GO" id="GO:0016810">
    <property type="term" value="F:hydrolase activity, acting on carbon-nitrogen (but not peptide) bonds"/>
    <property type="evidence" value="ECO:0007669"/>
    <property type="project" value="InterPro"/>
</dbReference>
<dbReference type="InterPro" id="IPR006680">
    <property type="entry name" value="Amidohydro-rel"/>
</dbReference>
<dbReference type="PANTHER" id="PTHR43135:SF3">
    <property type="entry name" value="ALPHA-D-RIBOSE 1-METHYLPHOSPHONATE 5-TRIPHOSPHATE DIPHOSPHATASE"/>
    <property type="match status" value="1"/>
</dbReference>
<feature type="domain" description="Amidohydrolase-related" evidence="3">
    <location>
        <begin position="362"/>
        <end position="451"/>
    </location>
</feature>
<feature type="region of interest" description="Disordered" evidence="1">
    <location>
        <begin position="548"/>
        <end position="567"/>
    </location>
</feature>
<keyword evidence="4" id="KW-0378">Hydrolase</keyword>
<evidence type="ECO:0000256" key="2">
    <source>
        <dbReference type="SAM" id="SignalP"/>
    </source>
</evidence>
<keyword evidence="5" id="KW-1185">Reference proteome</keyword>
<dbReference type="InterPro" id="IPR011059">
    <property type="entry name" value="Metal-dep_hydrolase_composite"/>
</dbReference>
<protein>
    <submittedName>
        <fullName evidence="4">Amidohydrolase</fullName>
    </submittedName>
</protein>
<proteinExistence type="predicted"/>
<name>A0A2H3NTT5_9BACT</name>
<evidence type="ECO:0000313" key="4">
    <source>
        <dbReference type="EMBL" id="PEN09626.1"/>
    </source>
</evidence>
<evidence type="ECO:0000313" key="5">
    <source>
        <dbReference type="Proteomes" id="UP000221024"/>
    </source>
</evidence>
<dbReference type="InterPro" id="IPR051781">
    <property type="entry name" value="Metallo-dep_Hydrolase"/>
</dbReference>
<dbReference type="InterPro" id="IPR032466">
    <property type="entry name" value="Metal_Hydrolase"/>
</dbReference>
<dbReference type="Gene3D" id="3.20.20.140">
    <property type="entry name" value="Metal-dependent hydrolases"/>
    <property type="match status" value="1"/>
</dbReference>